<reference evidence="1 2" key="1">
    <citation type="submission" date="2018-05" db="EMBL/GenBank/DDBJ databases">
        <title>Genomic Encyclopedia of Type Strains, Phase IV (KMG-IV): sequencing the most valuable type-strain genomes for metagenomic binning, comparative biology and taxonomic classification.</title>
        <authorList>
            <person name="Goeker M."/>
        </authorList>
    </citation>
    <scope>NUCLEOTIDE SEQUENCE [LARGE SCALE GENOMIC DNA]</scope>
    <source>
        <strain evidence="1 2">DSM 16791</strain>
    </source>
</reference>
<dbReference type="RefSeq" id="WP_110033309.1">
    <property type="nucleotide sequence ID" value="NZ_QGTR01000004.1"/>
</dbReference>
<accession>A0A317PGJ8</accession>
<organism evidence="1 2">
    <name type="scientific">Hoeflea marina</name>
    <dbReference type="NCBI Taxonomy" id="274592"/>
    <lineage>
        <taxon>Bacteria</taxon>
        <taxon>Pseudomonadati</taxon>
        <taxon>Pseudomonadota</taxon>
        <taxon>Alphaproteobacteria</taxon>
        <taxon>Hyphomicrobiales</taxon>
        <taxon>Rhizobiaceae</taxon>
        <taxon>Hoeflea</taxon>
    </lineage>
</organism>
<proteinExistence type="predicted"/>
<evidence type="ECO:0000313" key="1">
    <source>
        <dbReference type="EMBL" id="PWV99165.1"/>
    </source>
</evidence>
<protein>
    <submittedName>
        <fullName evidence="1">(3S)-malyl-CoA thioesterase</fullName>
    </submittedName>
</protein>
<dbReference type="CDD" id="cd00586">
    <property type="entry name" value="4HBT"/>
    <property type="match status" value="1"/>
</dbReference>
<name>A0A317PGJ8_9HYPH</name>
<keyword evidence="2" id="KW-1185">Reference proteome</keyword>
<gene>
    <name evidence="1" type="ORF">DFR52_104458</name>
</gene>
<comment type="caution">
    <text evidence="1">The sequence shown here is derived from an EMBL/GenBank/DDBJ whole genome shotgun (WGS) entry which is preliminary data.</text>
</comment>
<sequence length="160" mass="18244">MPFDAPFRTPPRGLDPDWFDYNGHLNMAWYNVLFDQALDLLFERFGCGPDYRESRNLSFFAAEAHVCYVRELKPGSMVWATAQWIDHDAKRIHLFQELRHADGWLAATSESLHLHIDMTGPKVAPMPDDVMAQLVAMADSHATLPRPERAGRAIAIVRKP</sequence>
<dbReference type="Gene3D" id="3.10.129.10">
    <property type="entry name" value="Hotdog Thioesterase"/>
    <property type="match status" value="1"/>
</dbReference>
<dbReference type="InterPro" id="IPR029069">
    <property type="entry name" value="HotDog_dom_sf"/>
</dbReference>
<dbReference type="Pfam" id="PF13279">
    <property type="entry name" value="4HBT_2"/>
    <property type="match status" value="1"/>
</dbReference>
<evidence type="ECO:0000313" key="2">
    <source>
        <dbReference type="Proteomes" id="UP000246352"/>
    </source>
</evidence>
<dbReference type="OrthoDB" id="9803287at2"/>
<dbReference type="EMBL" id="QGTR01000004">
    <property type="protein sequence ID" value="PWV99165.1"/>
    <property type="molecule type" value="Genomic_DNA"/>
</dbReference>
<dbReference type="AlphaFoldDB" id="A0A317PGJ8"/>
<dbReference type="Proteomes" id="UP000246352">
    <property type="component" value="Unassembled WGS sequence"/>
</dbReference>
<dbReference type="SUPFAM" id="SSF54637">
    <property type="entry name" value="Thioesterase/thiol ester dehydrase-isomerase"/>
    <property type="match status" value="1"/>
</dbReference>